<evidence type="ECO:0000313" key="3">
    <source>
        <dbReference type="EMBL" id="HAN24151.1"/>
    </source>
</evidence>
<organism evidence="3 4">
    <name type="scientific">Microbacterium ginsengisoli</name>
    <dbReference type="NCBI Taxonomy" id="400772"/>
    <lineage>
        <taxon>Bacteria</taxon>
        <taxon>Bacillati</taxon>
        <taxon>Actinomycetota</taxon>
        <taxon>Actinomycetes</taxon>
        <taxon>Micrococcales</taxon>
        <taxon>Microbacteriaceae</taxon>
        <taxon>Microbacterium</taxon>
    </lineage>
</organism>
<dbReference type="PANTHER" id="PTHR42951">
    <property type="entry name" value="METALLO-BETA-LACTAMASE DOMAIN-CONTAINING"/>
    <property type="match status" value="1"/>
</dbReference>
<dbReference type="Proteomes" id="UP000257479">
    <property type="component" value="Unassembled WGS sequence"/>
</dbReference>
<dbReference type="PANTHER" id="PTHR42951:SF4">
    <property type="entry name" value="ACYL-COENZYME A THIOESTERASE MBLAC2"/>
    <property type="match status" value="1"/>
</dbReference>
<evidence type="ECO:0000256" key="1">
    <source>
        <dbReference type="SAM" id="MobiDB-lite"/>
    </source>
</evidence>
<name>A0A3C1KBU2_9MICO</name>
<sequence length="362" mass="38964">MRTPSRPSDATAAGPFPKDPTCAPAAPDCVSSPTTPRTIGRSEVLLREGLHRVVAPLGERVVALYLLEGPEGILLWDTGVADSVTGTLLPYLADAGIDPARIRWAINSHCDFDHTGGNAALREAVPHVALFAGADDLPLVTDLDRLIAERYGEFRVSDGFDDPAETTAHIRAVTGLVDDVTPLTGGETFDLGDRRIVVLAAPGHSRGHLALWDDRSRALLISDATLGTTVPYADGSAAFPPTYRDTDDYLRTLTGFRAHGADLLLTAHYPLYEGTEVEGFLAASEQYVDVLDAAISRVLSTTEDLTTLEIVRLIAAEVGTWPDAAADYLVFPVTGNLERMQQRGLVRQSARGERRTWLRSAA</sequence>
<accession>A0A3C1KBU2</accession>
<dbReference type="Pfam" id="PF00753">
    <property type="entry name" value="Lactamase_B"/>
    <property type="match status" value="1"/>
</dbReference>
<feature type="region of interest" description="Disordered" evidence="1">
    <location>
        <begin position="1"/>
        <end position="37"/>
    </location>
</feature>
<evidence type="ECO:0000259" key="2">
    <source>
        <dbReference type="SMART" id="SM00849"/>
    </source>
</evidence>
<dbReference type="Gene3D" id="3.60.15.10">
    <property type="entry name" value="Ribonuclease Z/Hydroxyacylglutathione hydrolase-like"/>
    <property type="match status" value="1"/>
</dbReference>
<dbReference type="AlphaFoldDB" id="A0A3C1KBU2"/>
<feature type="domain" description="Metallo-beta-lactamase" evidence="2">
    <location>
        <begin position="61"/>
        <end position="268"/>
    </location>
</feature>
<dbReference type="SMART" id="SM00849">
    <property type="entry name" value="Lactamase_B"/>
    <property type="match status" value="1"/>
</dbReference>
<dbReference type="EMBL" id="DMNG01000105">
    <property type="protein sequence ID" value="HAN24151.1"/>
    <property type="molecule type" value="Genomic_DNA"/>
</dbReference>
<comment type="caution">
    <text evidence="3">The sequence shown here is derived from an EMBL/GenBank/DDBJ whole genome shotgun (WGS) entry which is preliminary data.</text>
</comment>
<protein>
    <recommendedName>
        <fullName evidence="2">Metallo-beta-lactamase domain-containing protein</fullName>
    </recommendedName>
</protein>
<dbReference type="InterPro" id="IPR001279">
    <property type="entry name" value="Metallo-B-lactamas"/>
</dbReference>
<dbReference type="SUPFAM" id="SSF56281">
    <property type="entry name" value="Metallo-hydrolase/oxidoreductase"/>
    <property type="match status" value="1"/>
</dbReference>
<reference evidence="3 4" key="1">
    <citation type="journal article" date="2018" name="Nat. Biotechnol.">
        <title>A standardized bacterial taxonomy based on genome phylogeny substantially revises the tree of life.</title>
        <authorList>
            <person name="Parks D.H."/>
            <person name="Chuvochina M."/>
            <person name="Waite D.W."/>
            <person name="Rinke C."/>
            <person name="Skarshewski A."/>
            <person name="Chaumeil P.A."/>
            <person name="Hugenholtz P."/>
        </authorList>
    </citation>
    <scope>NUCLEOTIDE SEQUENCE [LARGE SCALE GENOMIC DNA]</scope>
    <source>
        <strain evidence="3">UBA9152</strain>
    </source>
</reference>
<dbReference type="InterPro" id="IPR050855">
    <property type="entry name" value="NDM-1-like"/>
</dbReference>
<dbReference type="InterPro" id="IPR036866">
    <property type="entry name" value="RibonucZ/Hydroxyglut_hydro"/>
</dbReference>
<evidence type="ECO:0000313" key="4">
    <source>
        <dbReference type="Proteomes" id="UP000257479"/>
    </source>
</evidence>
<gene>
    <name evidence="3" type="ORF">DCP95_06200</name>
</gene>
<proteinExistence type="predicted"/>